<dbReference type="InterPro" id="IPR003439">
    <property type="entry name" value="ABC_transporter-like_ATP-bd"/>
</dbReference>
<comment type="similarity">
    <text evidence="1">Belongs to the ABC transporter superfamily.</text>
</comment>
<keyword evidence="3" id="KW-0547">Nucleotide-binding</keyword>
<evidence type="ECO:0000256" key="4">
    <source>
        <dbReference type="ARBA" id="ARBA00022840"/>
    </source>
</evidence>
<organism evidence="6 7">
    <name type="scientific">Roseovarius nanhaiticus</name>
    <dbReference type="NCBI Taxonomy" id="573024"/>
    <lineage>
        <taxon>Bacteria</taxon>
        <taxon>Pseudomonadati</taxon>
        <taxon>Pseudomonadota</taxon>
        <taxon>Alphaproteobacteria</taxon>
        <taxon>Rhodobacterales</taxon>
        <taxon>Roseobacteraceae</taxon>
        <taxon>Roseovarius</taxon>
    </lineage>
</organism>
<name>A0A1N7H6M0_9RHOB</name>
<evidence type="ECO:0000259" key="5">
    <source>
        <dbReference type="PROSITE" id="PS50893"/>
    </source>
</evidence>
<dbReference type="InterPro" id="IPR027417">
    <property type="entry name" value="P-loop_NTPase"/>
</dbReference>
<evidence type="ECO:0000256" key="2">
    <source>
        <dbReference type="ARBA" id="ARBA00022448"/>
    </source>
</evidence>
<dbReference type="AlphaFoldDB" id="A0A1N7H6M0"/>
<dbReference type="GO" id="GO:0043190">
    <property type="term" value="C:ATP-binding cassette (ABC) transporter complex"/>
    <property type="evidence" value="ECO:0007669"/>
    <property type="project" value="TreeGrafter"/>
</dbReference>
<dbReference type="Proteomes" id="UP000186019">
    <property type="component" value="Unassembled WGS sequence"/>
</dbReference>
<proteinExistence type="inferred from homology"/>
<dbReference type="InterPro" id="IPR015856">
    <property type="entry name" value="ABC_transpr_CbiO/EcfA_su"/>
</dbReference>
<dbReference type="GO" id="GO:0005524">
    <property type="term" value="F:ATP binding"/>
    <property type="evidence" value="ECO:0007669"/>
    <property type="project" value="UniProtKB-KW"/>
</dbReference>
<sequence>MGVTLDIENVSLTLDGRAILRGVTLRGDEARIGIVGRNGSGKSTLARVIAGLQSVDTGRVRIGGIDVARDRRGAIRTVGILFQNPDHQIIFPTVDEEIAFGLRQLGQSKTEAAEGVRAILARFGKAHWAGAAIHPLSQGQKQLVCLMSILAMRPALIVLDEPLSGLDIPTRMQLMRYLDRAEAQLIHISHDPELLAGYDRALWITDGQIAEDGVPDRVLPAFTAEMQRLGGMDDIADLAG</sequence>
<dbReference type="PROSITE" id="PS50893">
    <property type="entry name" value="ABC_TRANSPORTER_2"/>
    <property type="match status" value="1"/>
</dbReference>
<keyword evidence="7" id="KW-1185">Reference proteome</keyword>
<gene>
    <name evidence="6" type="ORF">SAMN05421666_2587</name>
</gene>
<keyword evidence="4 6" id="KW-0067">ATP-binding</keyword>
<dbReference type="GO" id="GO:0016887">
    <property type="term" value="F:ATP hydrolysis activity"/>
    <property type="evidence" value="ECO:0007669"/>
    <property type="project" value="InterPro"/>
</dbReference>
<keyword evidence="2" id="KW-0813">Transport</keyword>
<dbReference type="PANTHER" id="PTHR43553:SF24">
    <property type="entry name" value="ENERGY-COUPLING FACTOR TRANSPORTER ATP-BINDING PROTEIN ECFA1"/>
    <property type="match status" value="1"/>
</dbReference>
<dbReference type="PANTHER" id="PTHR43553">
    <property type="entry name" value="HEAVY METAL TRANSPORTER"/>
    <property type="match status" value="1"/>
</dbReference>
<dbReference type="InterPro" id="IPR050095">
    <property type="entry name" value="ECF_ABC_transporter_ATP-bd"/>
</dbReference>
<evidence type="ECO:0000256" key="1">
    <source>
        <dbReference type="ARBA" id="ARBA00005417"/>
    </source>
</evidence>
<dbReference type="STRING" id="573024.SAMN05216208_2732"/>
<dbReference type="SUPFAM" id="SSF52540">
    <property type="entry name" value="P-loop containing nucleoside triphosphate hydrolases"/>
    <property type="match status" value="1"/>
</dbReference>
<dbReference type="CDD" id="cd03225">
    <property type="entry name" value="ABC_cobalt_CbiO_domain1"/>
    <property type="match status" value="1"/>
</dbReference>
<dbReference type="RefSeq" id="WP_076534797.1">
    <property type="nucleotide sequence ID" value="NZ_FOAC01000003.1"/>
</dbReference>
<reference evidence="6 7" key="1">
    <citation type="submission" date="2017-01" db="EMBL/GenBank/DDBJ databases">
        <authorList>
            <person name="Mah S.A."/>
            <person name="Swanson W.J."/>
            <person name="Moy G.W."/>
            <person name="Vacquier V.D."/>
        </authorList>
    </citation>
    <scope>NUCLEOTIDE SEQUENCE [LARGE SCALE GENOMIC DNA]</scope>
    <source>
        <strain evidence="6 7">DSM 29590</strain>
    </source>
</reference>
<dbReference type="SMART" id="SM00382">
    <property type="entry name" value="AAA"/>
    <property type="match status" value="1"/>
</dbReference>
<dbReference type="GO" id="GO:0042626">
    <property type="term" value="F:ATPase-coupled transmembrane transporter activity"/>
    <property type="evidence" value="ECO:0007669"/>
    <property type="project" value="TreeGrafter"/>
</dbReference>
<evidence type="ECO:0000256" key="3">
    <source>
        <dbReference type="ARBA" id="ARBA00022741"/>
    </source>
</evidence>
<evidence type="ECO:0000313" key="7">
    <source>
        <dbReference type="Proteomes" id="UP000186019"/>
    </source>
</evidence>
<dbReference type="Pfam" id="PF00005">
    <property type="entry name" value="ABC_tran"/>
    <property type="match status" value="1"/>
</dbReference>
<dbReference type="Gene3D" id="3.40.50.300">
    <property type="entry name" value="P-loop containing nucleotide triphosphate hydrolases"/>
    <property type="match status" value="1"/>
</dbReference>
<protein>
    <submittedName>
        <fullName evidence="6">Biotin transport system ATP-binding protein</fullName>
    </submittedName>
</protein>
<feature type="domain" description="ABC transporter" evidence="5">
    <location>
        <begin position="5"/>
        <end position="231"/>
    </location>
</feature>
<dbReference type="InterPro" id="IPR003593">
    <property type="entry name" value="AAA+_ATPase"/>
</dbReference>
<accession>A0A1N7H6M0</accession>
<dbReference type="EMBL" id="FTNV01000002">
    <property type="protein sequence ID" value="SIS20462.1"/>
    <property type="molecule type" value="Genomic_DNA"/>
</dbReference>
<evidence type="ECO:0000313" key="6">
    <source>
        <dbReference type="EMBL" id="SIS20462.1"/>
    </source>
</evidence>